<gene>
    <name evidence="12" type="primary">LOC107108750</name>
</gene>
<feature type="domain" description="Chemokine interleukin-8-like" evidence="10">
    <location>
        <begin position="31"/>
        <end position="89"/>
    </location>
</feature>
<evidence type="ECO:0000256" key="4">
    <source>
        <dbReference type="ARBA" id="ARBA00022525"/>
    </source>
</evidence>
<dbReference type="PANTHER" id="PTHR12015">
    <property type="entry name" value="SMALL INDUCIBLE CYTOKINE A"/>
    <property type="match status" value="1"/>
</dbReference>
<dbReference type="Gene3D" id="2.40.50.40">
    <property type="match status" value="1"/>
</dbReference>
<dbReference type="SMART" id="SM00199">
    <property type="entry name" value="SCY"/>
    <property type="match status" value="1"/>
</dbReference>
<evidence type="ECO:0000259" key="10">
    <source>
        <dbReference type="SMART" id="SM00199"/>
    </source>
</evidence>
<dbReference type="InterPro" id="IPR036048">
    <property type="entry name" value="Interleukin_8-like_sf"/>
</dbReference>
<evidence type="ECO:0000256" key="6">
    <source>
        <dbReference type="ARBA" id="ARBA00023157"/>
    </source>
</evidence>
<keyword evidence="4 9" id="KW-0964">Secreted</keyword>
<evidence type="ECO:0000256" key="9">
    <source>
        <dbReference type="RuleBase" id="RU361150"/>
    </source>
</evidence>
<dbReference type="InterPro" id="IPR039809">
    <property type="entry name" value="Chemokine_b/g/d"/>
</dbReference>
<evidence type="ECO:0000313" key="12">
    <source>
        <dbReference type="RefSeq" id="XP_015264749.1"/>
    </source>
</evidence>
<dbReference type="GeneID" id="107108750"/>
<proteinExistence type="inferred from homology"/>
<dbReference type="RefSeq" id="XP_015264749.1">
    <property type="nucleotide sequence ID" value="XM_015409263.1"/>
</dbReference>
<comment type="function">
    <text evidence="7">Monokine with inflammatory and chemokinetic properties. Binds to CCR1, CCR4 and CCR5. One of the major HIV-suppressive factors produced by CD8+ T-cells. Recombinant MIP-1-alpha induces a dose-dependent inhibition of different strains of HIV-1, HIV-2, and simian immunodeficiency virus (SIV).</text>
</comment>
<name>A0ABM1JTG2_GEKJA</name>
<feature type="chain" id="PRO_5044949428" description="C-C motif chemokine" evidence="9">
    <location>
        <begin position="20"/>
        <end position="111"/>
    </location>
</feature>
<keyword evidence="3 9" id="KW-0202">Cytokine</keyword>
<dbReference type="InterPro" id="IPR001811">
    <property type="entry name" value="Chemokine_IL8-like_dom"/>
</dbReference>
<evidence type="ECO:0000256" key="2">
    <source>
        <dbReference type="ARBA" id="ARBA00010868"/>
    </source>
</evidence>
<feature type="signal peptide" evidence="9">
    <location>
        <begin position="1"/>
        <end position="19"/>
    </location>
</feature>
<comment type="subunit">
    <text evidence="8">Self-associates. Also heterodimer of MIP-1-alpha(4-69) and MIP-1-beta(3-69). Interacts with CCR1.</text>
</comment>
<evidence type="ECO:0000256" key="1">
    <source>
        <dbReference type="ARBA" id="ARBA00004613"/>
    </source>
</evidence>
<comment type="subcellular location">
    <subcellularLocation>
        <location evidence="1 9">Secreted</location>
    </subcellularLocation>
</comment>
<evidence type="ECO:0000256" key="3">
    <source>
        <dbReference type="ARBA" id="ARBA00022514"/>
    </source>
</evidence>
<dbReference type="InterPro" id="IPR000827">
    <property type="entry name" value="Chemokine_CC_CS"/>
</dbReference>
<protein>
    <recommendedName>
        <fullName evidence="9">C-C motif chemokine</fullName>
    </recommendedName>
</protein>
<dbReference type="Proteomes" id="UP000694871">
    <property type="component" value="Unplaced"/>
</dbReference>
<comment type="similarity">
    <text evidence="2 9">Belongs to the intercrine beta (chemokine CC) family.</text>
</comment>
<dbReference type="CDD" id="cd00272">
    <property type="entry name" value="Chemokine_CC"/>
    <property type="match status" value="1"/>
</dbReference>
<evidence type="ECO:0000313" key="11">
    <source>
        <dbReference type="Proteomes" id="UP000694871"/>
    </source>
</evidence>
<keyword evidence="9" id="KW-0145">Chemotaxis</keyword>
<evidence type="ECO:0000256" key="7">
    <source>
        <dbReference type="ARBA" id="ARBA00044740"/>
    </source>
</evidence>
<reference evidence="12" key="1">
    <citation type="submission" date="2025-08" db="UniProtKB">
        <authorList>
            <consortium name="RefSeq"/>
        </authorList>
    </citation>
    <scope>IDENTIFICATION</scope>
</reference>
<keyword evidence="6" id="KW-1015">Disulfide bond</keyword>
<accession>A0ABM1JTG2</accession>
<sequence>MKVYASICAMVLLFHLAVCTHITGPESTDSPAHCCFRYSSKPIPLRLLADYYRTSERCPSTAIVFITRRGREICANPTKRWVQDLVSRLEIYSLENMEKLTWAGEGESSFG</sequence>
<dbReference type="Pfam" id="PF00048">
    <property type="entry name" value="IL8"/>
    <property type="match status" value="1"/>
</dbReference>
<evidence type="ECO:0000256" key="8">
    <source>
        <dbReference type="ARBA" id="ARBA00046726"/>
    </source>
</evidence>
<evidence type="ECO:0000256" key="5">
    <source>
        <dbReference type="ARBA" id="ARBA00022729"/>
    </source>
</evidence>
<dbReference type="PANTHER" id="PTHR12015:SF183">
    <property type="entry name" value="C-C MOTIF CHEMOKINE 3"/>
    <property type="match status" value="1"/>
</dbReference>
<dbReference type="PROSITE" id="PS00472">
    <property type="entry name" value="SMALL_CYTOKINES_CC"/>
    <property type="match status" value="1"/>
</dbReference>
<organism evidence="11 12">
    <name type="scientific">Gekko japonicus</name>
    <name type="common">Schlegel's Japanese gecko</name>
    <dbReference type="NCBI Taxonomy" id="146911"/>
    <lineage>
        <taxon>Eukaryota</taxon>
        <taxon>Metazoa</taxon>
        <taxon>Chordata</taxon>
        <taxon>Craniata</taxon>
        <taxon>Vertebrata</taxon>
        <taxon>Euteleostomi</taxon>
        <taxon>Lepidosauria</taxon>
        <taxon>Squamata</taxon>
        <taxon>Bifurcata</taxon>
        <taxon>Gekkota</taxon>
        <taxon>Gekkonidae</taxon>
        <taxon>Gekkoninae</taxon>
        <taxon>Gekko</taxon>
    </lineage>
</organism>
<keyword evidence="5 9" id="KW-0732">Signal</keyword>
<keyword evidence="11" id="KW-1185">Reference proteome</keyword>
<dbReference type="SUPFAM" id="SSF54117">
    <property type="entry name" value="Interleukin 8-like chemokines"/>
    <property type="match status" value="1"/>
</dbReference>